<protein>
    <submittedName>
        <fullName evidence="3">Uncharacterized protein</fullName>
    </submittedName>
</protein>
<feature type="compositionally biased region" description="Acidic residues" evidence="1">
    <location>
        <begin position="218"/>
        <end position="234"/>
    </location>
</feature>
<reference evidence="3" key="2">
    <citation type="submission" date="2020-09" db="EMBL/GenBank/DDBJ databases">
        <authorList>
            <person name="Sun Q."/>
            <person name="Ohkuma M."/>
        </authorList>
    </citation>
    <scope>NUCLEOTIDE SEQUENCE</scope>
    <source>
        <strain evidence="3">JCM 3035</strain>
    </source>
</reference>
<name>A0A917QH68_9ACTN</name>
<proteinExistence type="predicted"/>
<evidence type="ECO:0000313" key="4">
    <source>
        <dbReference type="Proteomes" id="UP000637788"/>
    </source>
</evidence>
<feature type="compositionally biased region" description="Polar residues" evidence="1">
    <location>
        <begin position="165"/>
        <end position="176"/>
    </location>
</feature>
<keyword evidence="2" id="KW-0812">Transmembrane</keyword>
<dbReference type="Proteomes" id="UP000637788">
    <property type="component" value="Unassembled WGS sequence"/>
</dbReference>
<feature type="region of interest" description="Disordered" evidence="1">
    <location>
        <begin position="80"/>
        <end position="99"/>
    </location>
</feature>
<keyword evidence="4" id="KW-1185">Reference proteome</keyword>
<accession>A0A917QH68</accession>
<gene>
    <name evidence="3" type="ORF">GCM10010094_06380</name>
</gene>
<evidence type="ECO:0000313" key="3">
    <source>
        <dbReference type="EMBL" id="GGK48799.1"/>
    </source>
</evidence>
<feature type="compositionally biased region" description="Low complexity" evidence="1">
    <location>
        <begin position="260"/>
        <end position="279"/>
    </location>
</feature>
<feature type="region of interest" description="Disordered" evidence="1">
    <location>
        <begin position="134"/>
        <end position="279"/>
    </location>
</feature>
<dbReference type="AlphaFoldDB" id="A0A917QH68"/>
<feature type="region of interest" description="Disordered" evidence="1">
    <location>
        <begin position="1"/>
        <end position="55"/>
    </location>
</feature>
<evidence type="ECO:0000256" key="2">
    <source>
        <dbReference type="SAM" id="Phobius"/>
    </source>
</evidence>
<reference evidence="3" key="1">
    <citation type="journal article" date="2014" name="Int. J. Syst. Evol. Microbiol.">
        <title>Complete genome sequence of Corynebacterium casei LMG S-19264T (=DSM 44701T), isolated from a smear-ripened cheese.</title>
        <authorList>
            <consortium name="US DOE Joint Genome Institute (JGI-PGF)"/>
            <person name="Walter F."/>
            <person name="Albersmeier A."/>
            <person name="Kalinowski J."/>
            <person name="Ruckert C."/>
        </authorList>
    </citation>
    <scope>NUCLEOTIDE SEQUENCE</scope>
    <source>
        <strain evidence="3">JCM 3035</strain>
    </source>
</reference>
<sequence length="310" mass="32235">MPKQRDSRDGDDSDNDRHIGDEQDSGDGWPSGDSRDIGETRQFAPPPVPEFEHAHDPDEVTVQLDVAGAHLEDWLVQQAKRPRGAQGVQEGTDGPVFVDETGRRSRRYRRIGMAVGIACAVYAVVIVATLLSGNSSAPWLPVPGKEDKPASRVESPTLPPASPEPSDTANPGSGLNPTVDPGTPSVPGVDPLPSTSASPSESDEPTEPKPSDPATEPDPTDDPPAEPDPTDDPTVEPTTPTPDPDPVPSEDPPADPPAEGDPVAGAPPAGGVNPVDPIGVIDVEPIGVIDVDPVDVIEQPPAPSSPEIIL</sequence>
<organism evidence="3 4">
    <name type="scientific">Streptomyces flaveus</name>
    <dbReference type="NCBI Taxonomy" id="66370"/>
    <lineage>
        <taxon>Bacteria</taxon>
        <taxon>Bacillati</taxon>
        <taxon>Actinomycetota</taxon>
        <taxon>Actinomycetes</taxon>
        <taxon>Kitasatosporales</taxon>
        <taxon>Streptomycetaceae</taxon>
        <taxon>Streptomyces</taxon>
        <taxon>Streptomyces aurantiacus group</taxon>
    </lineage>
</organism>
<comment type="caution">
    <text evidence="3">The sequence shown here is derived from an EMBL/GenBank/DDBJ whole genome shotgun (WGS) entry which is preliminary data.</text>
</comment>
<feature type="compositionally biased region" description="Basic and acidic residues" evidence="1">
    <location>
        <begin position="1"/>
        <end position="21"/>
    </location>
</feature>
<evidence type="ECO:0000256" key="1">
    <source>
        <dbReference type="SAM" id="MobiDB-lite"/>
    </source>
</evidence>
<feature type="transmembrane region" description="Helical" evidence="2">
    <location>
        <begin position="111"/>
        <end position="131"/>
    </location>
</feature>
<feature type="compositionally biased region" description="Pro residues" evidence="1">
    <location>
        <begin position="239"/>
        <end position="256"/>
    </location>
</feature>
<keyword evidence="2" id="KW-0472">Membrane</keyword>
<dbReference type="EMBL" id="BMPQ01000001">
    <property type="protein sequence ID" value="GGK48799.1"/>
    <property type="molecule type" value="Genomic_DNA"/>
</dbReference>
<keyword evidence="2" id="KW-1133">Transmembrane helix</keyword>
<dbReference type="RefSeq" id="WP_246567233.1">
    <property type="nucleotide sequence ID" value="NZ_BMPQ01000001.1"/>
</dbReference>